<gene>
    <name evidence="3" type="ORF">NKE59_08470</name>
</gene>
<dbReference type="InterPro" id="IPR016087">
    <property type="entry name" value="Chalcone_isomerase"/>
</dbReference>
<organism evidence="3">
    <name type="scientific">Polynucleobacter sp. UK-FUSCHL-C3</name>
    <dbReference type="NCBI Taxonomy" id="2955208"/>
    <lineage>
        <taxon>Bacteria</taxon>
        <taxon>Pseudomonadati</taxon>
        <taxon>Pseudomonadota</taxon>
        <taxon>Betaproteobacteria</taxon>
        <taxon>Burkholderiales</taxon>
        <taxon>Burkholderiaceae</taxon>
        <taxon>Polynucleobacter</taxon>
    </lineage>
</organism>
<feature type="domain" description="Chalcone isomerase" evidence="2">
    <location>
        <begin position="39"/>
        <end position="171"/>
    </location>
</feature>
<protein>
    <submittedName>
        <fullName evidence="3">Chalcone isomerase family protein</fullName>
    </submittedName>
</protein>
<evidence type="ECO:0000256" key="1">
    <source>
        <dbReference type="SAM" id="SignalP"/>
    </source>
</evidence>
<reference evidence="3" key="1">
    <citation type="submission" date="2022-06" db="EMBL/GenBank/DDBJ databases">
        <title>New Polynucleobacter species.</title>
        <authorList>
            <person name="Hahn M.W."/>
        </authorList>
    </citation>
    <scope>NUCLEOTIDE SEQUENCE</scope>
    <source>
        <strain evidence="3">UK-FUSCHL-C3</strain>
    </source>
</reference>
<evidence type="ECO:0000313" key="3">
    <source>
        <dbReference type="EMBL" id="XCC57511.1"/>
    </source>
</evidence>
<feature type="chain" id="PRO_5043817967" evidence="1">
    <location>
        <begin position="22"/>
        <end position="188"/>
    </location>
</feature>
<feature type="signal peptide" evidence="1">
    <location>
        <begin position="1"/>
        <end position="21"/>
    </location>
</feature>
<accession>A0AAU8A1Q0</accession>
<keyword evidence="3" id="KW-0413">Isomerase</keyword>
<dbReference type="InterPro" id="IPR016088">
    <property type="entry name" value="Chalcone_isomerase_3-sand"/>
</dbReference>
<evidence type="ECO:0000259" key="2">
    <source>
        <dbReference type="Pfam" id="PF16036"/>
    </source>
</evidence>
<dbReference type="Gene3D" id="3.50.70.10">
    <property type="match status" value="1"/>
</dbReference>
<dbReference type="EMBL" id="CP099959">
    <property type="protein sequence ID" value="XCC57511.1"/>
    <property type="molecule type" value="Genomic_DNA"/>
</dbReference>
<dbReference type="Pfam" id="PF16036">
    <property type="entry name" value="Chalcone_3"/>
    <property type="match status" value="1"/>
</dbReference>
<dbReference type="AlphaFoldDB" id="A0AAU8A1Q0"/>
<proteinExistence type="predicted"/>
<name>A0AAU8A1Q0_9BURK</name>
<sequence>MKSSHALVLSLLISLSPMGWANSPAAGKSPVYGYLETATLQGQGRLTFWGFDVYDARYYVADPKGQNGFALEIQYIRSFKGNDLAKRTIDEMSRQGVSEKQRTIWLQGLEKIFPDIASGDTLIGLHLPDKGTMFLHNGKVVGDISGDAFAKAFFGIWLDERTSAPKLRSALIATRCPPALIAANCPNP</sequence>
<dbReference type="RefSeq" id="WP_353438544.1">
    <property type="nucleotide sequence ID" value="NZ_CP099959.1"/>
</dbReference>
<keyword evidence="1" id="KW-0732">Signal</keyword>
<dbReference type="GO" id="GO:0016853">
    <property type="term" value="F:isomerase activity"/>
    <property type="evidence" value="ECO:0007669"/>
    <property type="project" value="UniProtKB-KW"/>
</dbReference>